<feature type="compositionally biased region" description="Low complexity" evidence="1">
    <location>
        <begin position="770"/>
        <end position="788"/>
    </location>
</feature>
<proteinExistence type="predicted"/>
<feature type="compositionally biased region" description="Polar residues" evidence="1">
    <location>
        <begin position="906"/>
        <end position="929"/>
    </location>
</feature>
<name>A0A6P8GVZ4_CLUHA</name>
<feature type="compositionally biased region" description="Polar residues" evidence="1">
    <location>
        <begin position="1177"/>
        <end position="1191"/>
    </location>
</feature>
<feature type="compositionally biased region" description="Basic and acidic residues" evidence="1">
    <location>
        <begin position="1031"/>
        <end position="1044"/>
    </location>
</feature>
<dbReference type="OrthoDB" id="15627at2759"/>
<dbReference type="InterPro" id="IPR001715">
    <property type="entry name" value="CH_dom"/>
</dbReference>
<feature type="domain" description="Calponin-homology (CH)" evidence="2">
    <location>
        <begin position="23"/>
        <end position="140"/>
    </location>
</feature>
<keyword evidence="3" id="KW-1185">Reference proteome</keyword>
<dbReference type="Proteomes" id="UP000515152">
    <property type="component" value="Chromosome 20"/>
</dbReference>
<accession>A0A6P8GVZ4</accession>
<evidence type="ECO:0000259" key="2">
    <source>
        <dbReference type="PROSITE" id="PS50021"/>
    </source>
</evidence>
<dbReference type="Gene3D" id="1.10.418.10">
    <property type="entry name" value="Calponin-like domain"/>
    <property type="match status" value="1"/>
</dbReference>
<dbReference type="GeneID" id="105903127"/>
<feature type="compositionally biased region" description="Basic and acidic residues" evidence="1">
    <location>
        <begin position="1125"/>
        <end position="1170"/>
    </location>
</feature>
<feature type="region of interest" description="Disordered" evidence="1">
    <location>
        <begin position="683"/>
        <end position="972"/>
    </location>
</feature>
<feature type="compositionally biased region" description="Basic and acidic residues" evidence="1">
    <location>
        <begin position="232"/>
        <end position="255"/>
    </location>
</feature>
<dbReference type="GO" id="GO:0051496">
    <property type="term" value="P:positive regulation of stress fiber assembly"/>
    <property type="evidence" value="ECO:0007669"/>
    <property type="project" value="TreeGrafter"/>
</dbReference>
<reference evidence="4" key="1">
    <citation type="submission" date="2025-08" db="UniProtKB">
        <authorList>
            <consortium name="RefSeq"/>
        </authorList>
    </citation>
    <scope>IDENTIFICATION</scope>
</reference>
<gene>
    <name evidence="4" type="primary">limch1b</name>
</gene>
<dbReference type="AlphaFoldDB" id="A0A6P8GVZ4"/>
<feature type="compositionally biased region" description="Polar residues" evidence="1">
    <location>
        <begin position="657"/>
        <end position="666"/>
    </location>
</feature>
<feature type="compositionally biased region" description="Basic and acidic residues" evidence="1">
    <location>
        <begin position="1051"/>
        <end position="1085"/>
    </location>
</feature>
<feature type="region of interest" description="Disordered" evidence="1">
    <location>
        <begin position="1"/>
        <end position="23"/>
    </location>
</feature>
<dbReference type="InterPro" id="IPR031865">
    <property type="entry name" value="DUF4757"/>
</dbReference>
<dbReference type="FunFam" id="1.10.418.10:FF:000038">
    <property type="entry name" value="LIM and calponin homology domains-containing protein 1"/>
    <property type="match status" value="1"/>
</dbReference>
<feature type="compositionally biased region" description="Polar residues" evidence="1">
    <location>
        <begin position="871"/>
        <end position="884"/>
    </location>
</feature>
<dbReference type="PANTHER" id="PTHR15551:SF5">
    <property type="entry name" value="LIM AND CALPONIN HOMOLOGY DOMAINS-CONTAINING PROTEIN 1 ISOFORM X1"/>
    <property type="match status" value="1"/>
</dbReference>
<feature type="region of interest" description="Disordered" evidence="1">
    <location>
        <begin position="1025"/>
        <end position="1044"/>
    </location>
</feature>
<dbReference type="SMART" id="SM00033">
    <property type="entry name" value="CH"/>
    <property type="match status" value="1"/>
</dbReference>
<dbReference type="CDD" id="cd21278">
    <property type="entry name" value="CH_LIMCH1"/>
    <property type="match status" value="1"/>
</dbReference>
<feature type="region of interest" description="Disordered" evidence="1">
    <location>
        <begin position="622"/>
        <end position="666"/>
    </location>
</feature>
<sequence>MASPSSDAGRHLHLHPHTEPAPEAAFREAQKWIEAVTGRCFGEKDFRAGLENGILLCELLSSIKPGLVRKINRLPTPIAGLDNLTLFLRGCEELGLKGTQLFDPGDLQDTATRANAKGSDCSKRLKNVLITIYWLGKAANSCASYSGPTLDLKEFEGLLSQMRKEAEDCDSPKRSIRDSGYIDCWDSERSDSLSPPRHGREDSFDSLDSFGSRSRQTPSPDVLVARGSSDGRGSDSESDFPHRRMPDVRKDDMLARRTSVSEPRPPLPFNQFLPNKSNQTAYMPPPLRRKRTERDEGGGRKSWSTATSPIGGDRPFSRSPARSCSEEFYRTSLTTSAMSTSIVVTIPLSPSPRDSPDPPRKFPPPKVEGVGPGKRGGVADAGRDDMWPRRTQTSPKQGGASPTHFLPVPEMAANQPGWTGKAESETDKPRRRPSWLDDELSPTFSHSASVSDDPESVSMIDVRCDDDVFLNPHSQVRHELMHNQYNQLKEEEDHWQDDLARWKSRRRSVSQDLIKKEEERKMMERLLSGGEGPSQRRKSIKTYKEIVQDKERRERELHDAYRRARTPEEAHTVLQRYAQRFSISESVLERLKLPKLLERSISADPSAPFAAHLPSLADFCDLFEPSDQDDGDGSVGVGGGSGGGSGGGAGGGGGGSNPMQYLRQQSLPAPKFTSTVEAMVTSFTPAAPERPLKAVPLLAPKPYAPQRRTGDPAGDKPVKVDRMLRLNGETEDKMEQKEEARREDSPSPLQFLPCPVSDDAETQEFRVTASSTSPSSSPTHAPKQASPPHASPPHAPKQASPPHTPDTAPPSDSHTRGSPVKSAEEERTSEETLLAEDTPPVTTSQDQAPESQEVDERGPPESQDALEQPESLEQTAPSRPSSLPTELLSEPVAIPLDEDERLPLTETEQSQATGETTCTTAPSLHTTAPTPVPTDPGSEDGHQSTTQISDPVDQLESSHLLAPLSRPPGVLPSAELYNTARAPLASPNPKLRWEFFAPQESPTKELSDVSVPPTVLSMVKRADQWSWDPDEERRRQERWQREQERMLQEKYRREQEKLKQEWERAQREVEEEERKYHEEEQKILEETVAPLTPHSPALPPSPSPLRGDTPPVTSTPQDTVVRSLADWERKQEILERQTRGSTEDWSQRESEPMDRSTEEKSSSHLQKAESADLLTLSGVSEASSRSQQNGQRAVRDQGQPRSPHAPPAQGEQPTLGL</sequence>
<feature type="compositionally biased region" description="Gly residues" evidence="1">
    <location>
        <begin position="633"/>
        <end position="656"/>
    </location>
</feature>
<feature type="compositionally biased region" description="Polar residues" evidence="1">
    <location>
        <begin position="840"/>
        <end position="850"/>
    </location>
</feature>
<evidence type="ECO:0000313" key="4">
    <source>
        <dbReference type="RefSeq" id="XP_031442693.1"/>
    </source>
</evidence>
<dbReference type="GO" id="GO:0051893">
    <property type="term" value="P:regulation of focal adhesion assembly"/>
    <property type="evidence" value="ECO:0007669"/>
    <property type="project" value="TreeGrafter"/>
</dbReference>
<dbReference type="SUPFAM" id="SSF47576">
    <property type="entry name" value="Calponin-homology domain, CH-domain"/>
    <property type="match status" value="1"/>
</dbReference>
<feature type="region of interest" description="Disordered" evidence="1">
    <location>
        <begin position="187"/>
        <end position="456"/>
    </location>
</feature>
<feature type="compositionally biased region" description="Polar residues" evidence="1">
    <location>
        <begin position="331"/>
        <end position="343"/>
    </location>
</feature>
<dbReference type="Pfam" id="PF00307">
    <property type="entry name" value="CH"/>
    <property type="match status" value="1"/>
</dbReference>
<feature type="compositionally biased region" description="Polar residues" evidence="1">
    <location>
        <begin position="209"/>
        <end position="219"/>
    </location>
</feature>
<dbReference type="GO" id="GO:0001725">
    <property type="term" value="C:stress fiber"/>
    <property type="evidence" value="ECO:0007669"/>
    <property type="project" value="TreeGrafter"/>
</dbReference>
<dbReference type="Pfam" id="PF15949">
    <property type="entry name" value="DUF4757"/>
    <property type="match status" value="2"/>
</dbReference>
<feature type="compositionally biased region" description="Low complexity" evidence="1">
    <location>
        <begin position="693"/>
        <end position="705"/>
    </location>
</feature>
<dbReference type="GO" id="GO:0032034">
    <property type="term" value="F:myosin II head/neck binding"/>
    <property type="evidence" value="ECO:0007669"/>
    <property type="project" value="TreeGrafter"/>
</dbReference>
<feature type="compositionally biased region" description="Polar residues" evidence="1">
    <location>
        <begin position="272"/>
        <end position="281"/>
    </location>
</feature>
<protein>
    <submittedName>
        <fullName evidence="4">LIM and calponin homology domains-containing protein 1 isoform X1</fullName>
    </submittedName>
</protein>
<dbReference type="CTD" id="557200"/>
<feature type="compositionally biased region" description="Basic and acidic residues" evidence="1">
    <location>
        <begin position="708"/>
        <end position="745"/>
    </location>
</feature>
<dbReference type="RefSeq" id="XP_031442693.1">
    <property type="nucleotide sequence ID" value="XM_031586833.2"/>
</dbReference>
<organism evidence="3 4">
    <name type="scientific">Clupea harengus</name>
    <name type="common">Atlantic herring</name>
    <dbReference type="NCBI Taxonomy" id="7950"/>
    <lineage>
        <taxon>Eukaryota</taxon>
        <taxon>Metazoa</taxon>
        <taxon>Chordata</taxon>
        <taxon>Craniata</taxon>
        <taxon>Vertebrata</taxon>
        <taxon>Euteleostomi</taxon>
        <taxon>Actinopterygii</taxon>
        <taxon>Neopterygii</taxon>
        <taxon>Teleostei</taxon>
        <taxon>Clupei</taxon>
        <taxon>Clupeiformes</taxon>
        <taxon>Clupeoidei</taxon>
        <taxon>Clupeidae</taxon>
        <taxon>Clupea</taxon>
    </lineage>
</organism>
<dbReference type="KEGG" id="char:105903127"/>
<dbReference type="PANTHER" id="PTHR15551">
    <property type="entry name" value="LIM DOMAIN ONLY 7"/>
    <property type="match status" value="1"/>
</dbReference>
<dbReference type="PROSITE" id="PS50021">
    <property type="entry name" value="CH"/>
    <property type="match status" value="1"/>
</dbReference>
<dbReference type="InterPro" id="IPR036872">
    <property type="entry name" value="CH_dom_sf"/>
</dbReference>
<evidence type="ECO:0000313" key="3">
    <source>
        <dbReference type="Proteomes" id="UP000515152"/>
    </source>
</evidence>
<feature type="region of interest" description="Disordered" evidence="1">
    <location>
        <begin position="1051"/>
        <end position="1217"/>
    </location>
</feature>
<evidence type="ECO:0000256" key="1">
    <source>
        <dbReference type="SAM" id="MobiDB-lite"/>
    </source>
</evidence>
<feature type="compositionally biased region" description="Polar residues" evidence="1">
    <location>
        <begin position="1111"/>
        <end position="1120"/>
    </location>
</feature>